<feature type="compositionally biased region" description="Low complexity" evidence="3">
    <location>
        <begin position="782"/>
        <end position="811"/>
    </location>
</feature>
<dbReference type="Proteomes" id="UP000193944">
    <property type="component" value="Unassembled WGS sequence"/>
</dbReference>
<comment type="caution">
    <text evidence="5">The sequence shown here is derived from an EMBL/GenBank/DDBJ whole genome shotgun (WGS) entry which is preliminary data.</text>
</comment>
<dbReference type="OrthoDB" id="64867at2759"/>
<feature type="compositionally biased region" description="Pro residues" evidence="3">
    <location>
        <begin position="757"/>
        <end position="781"/>
    </location>
</feature>
<dbReference type="Gene3D" id="1.20.120.560">
    <property type="entry name" value="alix/aip1 in complex with the ypdl late domain"/>
    <property type="match status" value="1"/>
</dbReference>
<dbReference type="PROSITE" id="PS51180">
    <property type="entry name" value="BRO1"/>
    <property type="match status" value="1"/>
</dbReference>
<dbReference type="Gene3D" id="1.25.40.280">
    <property type="entry name" value="alix/aip1 like domains"/>
    <property type="match status" value="1"/>
</dbReference>
<dbReference type="PANTHER" id="PTHR23030">
    <property type="entry name" value="PCD6 INTERACTING PROTEIN-RELATED"/>
    <property type="match status" value="1"/>
</dbReference>
<evidence type="ECO:0000256" key="3">
    <source>
        <dbReference type="SAM" id="MobiDB-lite"/>
    </source>
</evidence>
<feature type="compositionally biased region" description="Polar residues" evidence="3">
    <location>
        <begin position="715"/>
        <end position="727"/>
    </location>
</feature>
<keyword evidence="2" id="KW-0175">Coiled coil</keyword>
<dbReference type="InterPro" id="IPR025304">
    <property type="entry name" value="ALIX_V_dom"/>
</dbReference>
<dbReference type="Pfam" id="PF13949">
    <property type="entry name" value="ALIX_LYPXL_bnd"/>
    <property type="match status" value="1"/>
</dbReference>
<comment type="similarity">
    <text evidence="1">Belongs to the palA/RIM20 family.</text>
</comment>
<sequence>MMLGIELRKTKPNSVSAAIKQYISITYDEDPTAYTEDLNQFEKLRNDIINLPICSNSVDLLYKYYGQLIYLCAKFPLEDNKITCVFSWTPSFGKDKRHVNISSVEYEKACVLFNVGAMYSIIGTKENLENPEDIKNACIYFQRAAGIFSYLKDELHGSLKCPVPPDMLPNSLDFLIKLMLAQAQECFWKKAVLSKMKNNTIAKLAKASSQLYAEAYKAGSNNNLIPQEWIAYTLSKTYYLDAACLVRYAMVNYDNCKYGDQISCLEEAERLMTKCKALKSNLPDDYYEDLKSFTKFINGRIKEENYNNDKIYMDLIPDFNKITPVEGAVMVKPIPVPDQKALESIVGKPLFDCLIPFNYHEITVNYNTNKEQLVSNLINKLKSESQTYEDKVSSLNINAAIDALEQTHGLPQSVIDRSNIVIRKGGLKSIEETFSKASALSQENQNLIDKLKKDLNDEENDDLAAKSQFGDRWTRETSRNLNKGLMEKLKSYEEKVNQAVLSDGIVRAKIDQNIVGIETLSSTKEELEASIPACRPNTAVNIQNNPEVVSLREKMKQFESSMEQKQSIIKNLNDKSKADSINNVVLKLITSKEEINKEKIVGEELQKYNTDKTIINDYLEGLKNLTNEIVELNSVFVLKKYKDNLLTERENALQNLENSYKVYEEICMNLEEGINFHSKINSLLKALSSNISDFIFARKLDMKERVNDLTANISTGNLMDTSRNGISTPPPLPARVTGQNTQAPGGYPYQNAYPTANYPPPGNYPPQGSYPPPQGSYPPPNNQYGYPNPNGGYYPYPPSAYYLPQQQQQKK</sequence>
<dbReference type="InterPro" id="IPR004328">
    <property type="entry name" value="BRO1_dom"/>
</dbReference>
<accession>A0A1Y1WQP4</accession>
<dbReference type="SMART" id="SM01041">
    <property type="entry name" value="BRO1"/>
    <property type="match status" value="1"/>
</dbReference>
<dbReference type="GO" id="GO:0043328">
    <property type="term" value="P:protein transport to vacuole involved in ubiquitin-dependent protein catabolic process via the multivesicular body sorting pathway"/>
    <property type="evidence" value="ECO:0007669"/>
    <property type="project" value="TreeGrafter"/>
</dbReference>
<evidence type="ECO:0000313" key="5">
    <source>
        <dbReference type="EMBL" id="ORX75851.1"/>
    </source>
</evidence>
<dbReference type="PANTHER" id="PTHR23030:SF39">
    <property type="entry name" value="PROGRAMMED CELL DEATH 6-INTERACTING PROTEIN"/>
    <property type="match status" value="1"/>
</dbReference>
<dbReference type="InterPro" id="IPR038499">
    <property type="entry name" value="BRO1_sf"/>
</dbReference>
<dbReference type="Gene3D" id="1.20.140.50">
    <property type="entry name" value="alix/aip1 like domains"/>
    <property type="match status" value="1"/>
</dbReference>
<dbReference type="GO" id="GO:0005768">
    <property type="term" value="C:endosome"/>
    <property type="evidence" value="ECO:0007669"/>
    <property type="project" value="TreeGrafter"/>
</dbReference>
<keyword evidence="6" id="KW-1185">Reference proteome</keyword>
<feature type="region of interest" description="Disordered" evidence="3">
    <location>
        <begin position="715"/>
        <end position="811"/>
    </location>
</feature>
<dbReference type="Pfam" id="PF03097">
    <property type="entry name" value="BRO1"/>
    <property type="match status" value="1"/>
</dbReference>
<organism evidence="5 6">
    <name type="scientific">Anaeromyces robustus</name>
    <dbReference type="NCBI Taxonomy" id="1754192"/>
    <lineage>
        <taxon>Eukaryota</taxon>
        <taxon>Fungi</taxon>
        <taxon>Fungi incertae sedis</taxon>
        <taxon>Chytridiomycota</taxon>
        <taxon>Chytridiomycota incertae sedis</taxon>
        <taxon>Neocallimastigomycetes</taxon>
        <taxon>Neocallimastigales</taxon>
        <taxon>Neocallimastigaceae</taxon>
        <taxon>Anaeromyces</taxon>
    </lineage>
</organism>
<protein>
    <submittedName>
        <fullName evidence="5">BRO1-domain-containing protein</fullName>
    </submittedName>
</protein>
<feature type="compositionally biased region" description="Low complexity" evidence="3">
    <location>
        <begin position="747"/>
        <end position="756"/>
    </location>
</feature>
<evidence type="ECO:0000256" key="1">
    <source>
        <dbReference type="ARBA" id="ARBA00038154"/>
    </source>
</evidence>
<feature type="domain" description="BRO1" evidence="4">
    <location>
        <begin position="1"/>
        <end position="399"/>
    </location>
</feature>
<dbReference type="AlphaFoldDB" id="A0A1Y1WQP4"/>
<proteinExistence type="inferred from homology"/>
<evidence type="ECO:0000256" key="2">
    <source>
        <dbReference type="SAM" id="Coils"/>
    </source>
</evidence>
<dbReference type="EMBL" id="MCFG01000333">
    <property type="protein sequence ID" value="ORX75851.1"/>
    <property type="molecule type" value="Genomic_DNA"/>
</dbReference>
<gene>
    <name evidence="5" type="ORF">BCR32DRAFT_249233</name>
</gene>
<evidence type="ECO:0000259" key="4">
    <source>
        <dbReference type="PROSITE" id="PS51180"/>
    </source>
</evidence>
<feature type="coiled-coil region" evidence="2">
    <location>
        <begin position="615"/>
        <end position="673"/>
    </location>
</feature>
<reference evidence="5 6" key="1">
    <citation type="submission" date="2016-08" db="EMBL/GenBank/DDBJ databases">
        <title>A Parts List for Fungal Cellulosomes Revealed by Comparative Genomics.</title>
        <authorList>
            <consortium name="DOE Joint Genome Institute"/>
            <person name="Haitjema C.H."/>
            <person name="Gilmore S.P."/>
            <person name="Henske J.K."/>
            <person name="Solomon K.V."/>
            <person name="De Groot R."/>
            <person name="Kuo A."/>
            <person name="Mondo S.J."/>
            <person name="Salamov A.A."/>
            <person name="Labutti K."/>
            <person name="Zhao Z."/>
            <person name="Chiniquy J."/>
            <person name="Barry K."/>
            <person name="Brewer H.M."/>
            <person name="Purvine S.O."/>
            <person name="Wright A.T."/>
            <person name="Boxma B."/>
            <person name="Van Alen T."/>
            <person name="Hackstein J.H."/>
            <person name="Baker S.E."/>
            <person name="Grigoriev I.V."/>
            <person name="O'Malley M.A."/>
        </authorList>
    </citation>
    <scope>NUCLEOTIDE SEQUENCE [LARGE SCALE GENOMIC DNA]</scope>
    <source>
        <strain evidence="5 6">S4</strain>
    </source>
</reference>
<reference evidence="5 6" key="2">
    <citation type="submission" date="2016-08" db="EMBL/GenBank/DDBJ databases">
        <title>Pervasive Adenine N6-methylation of Active Genes in Fungi.</title>
        <authorList>
            <consortium name="DOE Joint Genome Institute"/>
            <person name="Mondo S.J."/>
            <person name="Dannebaum R.O."/>
            <person name="Kuo R.C."/>
            <person name="Labutti K."/>
            <person name="Haridas S."/>
            <person name="Kuo A."/>
            <person name="Salamov A."/>
            <person name="Ahrendt S.R."/>
            <person name="Lipzen A."/>
            <person name="Sullivan W."/>
            <person name="Andreopoulos W.B."/>
            <person name="Clum A."/>
            <person name="Lindquist E."/>
            <person name="Daum C."/>
            <person name="Ramamoorthy G.K."/>
            <person name="Gryganskyi A."/>
            <person name="Culley D."/>
            <person name="Magnuson J.K."/>
            <person name="James T.Y."/>
            <person name="O'Malley M.A."/>
            <person name="Stajich J.E."/>
            <person name="Spatafora J.W."/>
            <person name="Visel A."/>
            <person name="Grigoriev I.V."/>
        </authorList>
    </citation>
    <scope>NUCLEOTIDE SEQUENCE [LARGE SCALE GENOMIC DNA]</scope>
    <source>
        <strain evidence="5 6">S4</strain>
    </source>
</reference>
<name>A0A1Y1WQP4_9FUNG</name>
<dbReference type="STRING" id="1754192.A0A1Y1WQP4"/>
<feature type="coiled-coil region" evidence="2">
    <location>
        <begin position="441"/>
        <end position="502"/>
    </location>
</feature>
<evidence type="ECO:0000313" key="6">
    <source>
        <dbReference type="Proteomes" id="UP000193944"/>
    </source>
</evidence>